<dbReference type="InterPro" id="IPR007110">
    <property type="entry name" value="Ig-like_dom"/>
</dbReference>
<keyword evidence="3" id="KW-1185">Reference proteome</keyword>
<dbReference type="RefSeq" id="XP_025747356.1">
    <property type="nucleotide sequence ID" value="XM_025891571.1"/>
</dbReference>
<dbReference type="Gene3D" id="2.60.40.10">
    <property type="entry name" value="Immunoglobulins"/>
    <property type="match status" value="1"/>
</dbReference>
<feature type="compositionally biased region" description="Low complexity" evidence="1">
    <location>
        <begin position="72"/>
        <end position="92"/>
    </location>
</feature>
<dbReference type="PROSITE" id="PS50835">
    <property type="entry name" value="IG_LIKE"/>
    <property type="match status" value="1"/>
</dbReference>
<evidence type="ECO:0000259" key="2">
    <source>
        <dbReference type="PROSITE" id="PS50835"/>
    </source>
</evidence>
<dbReference type="InterPro" id="IPR036179">
    <property type="entry name" value="Ig-like_dom_sf"/>
</dbReference>
<gene>
    <name evidence="4" type="primary">LOC112838773</name>
</gene>
<reference evidence="4" key="2">
    <citation type="submission" date="2025-08" db="UniProtKB">
        <authorList>
            <consortium name="RefSeq"/>
        </authorList>
    </citation>
    <scope>IDENTIFICATION</scope>
    <source>
        <tissue evidence="4">Blood</tissue>
    </source>
</reference>
<protein>
    <submittedName>
        <fullName evidence="4">Uncharacterized protein LOC112838773</fullName>
    </submittedName>
</protein>
<reference key="1">
    <citation type="submission" date="2019-01" db="UniProtKB">
        <authorList>
            <consortium name="RefSeq"/>
        </authorList>
    </citation>
    <scope>IDENTIFICATION</scope>
</reference>
<accession>A0A3Q7S1Y4</accession>
<dbReference type="SUPFAM" id="SSF48726">
    <property type="entry name" value="Immunoglobulin"/>
    <property type="match status" value="1"/>
</dbReference>
<dbReference type="CDD" id="cd00096">
    <property type="entry name" value="Ig"/>
    <property type="match status" value="1"/>
</dbReference>
<feature type="domain" description="Ig-like" evidence="2">
    <location>
        <begin position="95"/>
        <end position="189"/>
    </location>
</feature>
<feature type="region of interest" description="Disordered" evidence="1">
    <location>
        <begin position="68"/>
        <end position="92"/>
    </location>
</feature>
<sequence>MQTDGQLHRAVHTYKQAGQCPGPSLLLALLPSSGARWDRSTPASVASFFSVFCLAASPVPFLPPGSSLSCQGPGSASSPRSPWPASASGSDSSLPTALLPPLLSDQAQHVHALGTFHLFCQATGPADVHFVWEKNGRELETCVPTQTHTLLDGRTHVLSWLQDTTRESAEYRCSVLSSTGNKTSRAWVTVRRHEATHQEQWTRELAAWRAVVGEHDRMMRSWRKAWVCGQANRGRGWQSSSAAHMPEARALSKGQHPLLQAVNVTLSWPSLTSPRSTVPPRATCLSDVRHPTQPIAPHSVLKANALHWFPARAQWRRSVLLSPG</sequence>
<proteinExistence type="predicted"/>
<dbReference type="Proteomes" id="UP000286641">
    <property type="component" value="Unplaced"/>
</dbReference>
<dbReference type="InterPro" id="IPR013783">
    <property type="entry name" value="Ig-like_fold"/>
</dbReference>
<dbReference type="AlphaFoldDB" id="A0A3Q7S1Y4"/>
<name>A0A3Q7S1Y4_CALUR</name>
<organism evidence="3 4">
    <name type="scientific">Callorhinus ursinus</name>
    <name type="common">Northern fur seal</name>
    <dbReference type="NCBI Taxonomy" id="34884"/>
    <lineage>
        <taxon>Eukaryota</taxon>
        <taxon>Metazoa</taxon>
        <taxon>Chordata</taxon>
        <taxon>Craniata</taxon>
        <taxon>Vertebrata</taxon>
        <taxon>Euteleostomi</taxon>
        <taxon>Mammalia</taxon>
        <taxon>Eutheria</taxon>
        <taxon>Laurasiatheria</taxon>
        <taxon>Carnivora</taxon>
        <taxon>Caniformia</taxon>
        <taxon>Pinnipedia</taxon>
        <taxon>Otariidae</taxon>
        <taxon>Callorhinus</taxon>
    </lineage>
</organism>
<dbReference type="InParanoid" id="A0A3Q7S1Y4"/>
<evidence type="ECO:0000313" key="3">
    <source>
        <dbReference type="Proteomes" id="UP000286641"/>
    </source>
</evidence>
<evidence type="ECO:0000256" key="1">
    <source>
        <dbReference type="SAM" id="MobiDB-lite"/>
    </source>
</evidence>
<evidence type="ECO:0000313" key="4">
    <source>
        <dbReference type="RefSeq" id="XP_025747356.1"/>
    </source>
</evidence>